<sequence length="66" mass="7663">MTSRIYAIIFEITTSCVLEIRAKFMPFYTNCMTFLISVHCAVSVQISISIIRSDFDKFSLLYITRL</sequence>
<reference evidence="1 2" key="1">
    <citation type="submission" date="2015-09" db="EMBL/GenBank/DDBJ databases">
        <title>Draft genome of the parasitic nematode Teladorsagia circumcincta isolate WARC Sus (inbred).</title>
        <authorList>
            <person name="Mitreva M."/>
        </authorList>
    </citation>
    <scope>NUCLEOTIDE SEQUENCE [LARGE SCALE GENOMIC DNA]</scope>
    <source>
        <strain evidence="1 2">S</strain>
    </source>
</reference>
<name>A0A2G9V514_TELCI</name>
<keyword evidence="2" id="KW-1185">Reference proteome</keyword>
<protein>
    <submittedName>
        <fullName evidence="1">Uncharacterized protein</fullName>
    </submittedName>
</protein>
<gene>
    <name evidence="1" type="ORF">TELCIR_01075</name>
</gene>
<evidence type="ECO:0000313" key="1">
    <source>
        <dbReference type="EMBL" id="PIO76830.1"/>
    </source>
</evidence>
<accession>A0A2G9V514</accession>
<organism evidence="1 2">
    <name type="scientific">Teladorsagia circumcincta</name>
    <name type="common">Brown stomach worm</name>
    <name type="synonym">Ostertagia circumcincta</name>
    <dbReference type="NCBI Taxonomy" id="45464"/>
    <lineage>
        <taxon>Eukaryota</taxon>
        <taxon>Metazoa</taxon>
        <taxon>Ecdysozoa</taxon>
        <taxon>Nematoda</taxon>
        <taxon>Chromadorea</taxon>
        <taxon>Rhabditida</taxon>
        <taxon>Rhabditina</taxon>
        <taxon>Rhabditomorpha</taxon>
        <taxon>Strongyloidea</taxon>
        <taxon>Trichostrongylidae</taxon>
        <taxon>Teladorsagia</taxon>
    </lineage>
</organism>
<dbReference type="AlphaFoldDB" id="A0A2G9V514"/>
<evidence type="ECO:0000313" key="2">
    <source>
        <dbReference type="Proteomes" id="UP000230423"/>
    </source>
</evidence>
<proteinExistence type="predicted"/>
<dbReference type="Proteomes" id="UP000230423">
    <property type="component" value="Unassembled WGS sequence"/>
</dbReference>
<dbReference type="EMBL" id="KZ345027">
    <property type="protein sequence ID" value="PIO76830.1"/>
    <property type="molecule type" value="Genomic_DNA"/>
</dbReference>